<reference evidence="4" key="1">
    <citation type="submission" date="2016-10" db="EMBL/GenBank/DDBJ databases">
        <authorList>
            <person name="Varghese N."/>
            <person name="Submissions S."/>
        </authorList>
    </citation>
    <scope>NUCLEOTIDE SEQUENCE [LARGE SCALE GENOMIC DNA]</scope>
    <source>
        <strain evidence="4">DSM 25157</strain>
    </source>
</reference>
<keyword evidence="1" id="KW-0472">Membrane</keyword>
<proteinExistence type="predicted"/>
<dbReference type="RefSeq" id="WP_092696659.1">
    <property type="nucleotide sequence ID" value="NZ_CAXIQL010000088.1"/>
</dbReference>
<keyword evidence="1" id="KW-1133">Transmembrane helix</keyword>
<accession>A0A1H3VNJ3</accession>
<dbReference type="Proteomes" id="UP000199002">
    <property type="component" value="Unassembled WGS sequence"/>
</dbReference>
<organism evidence="3 4">
    <name type="scientific">Acidovorax soli</name>
    <dbReference type="NCBI Taxonomy" id="592050"/>
    <lineage>
        <taxon>Bacteria</taxon>
        <taxon>Pseudomonadati</taxon>
        <taxon>Pseudomonadota</taxon>
        <taxon>Betaproteobacteria</taxon>
        <taxon>Burkholderiales</taxon>
        <taxon>Comamonadaceae</taxon>
        <taxon>Acidovorax</taxon>
    </lineage>
</organism>
<feature type="transmembrane region" description="Helical" evidence="1">
    <location>
        <begin position="20"/>
        <end position="40"/>
    </location>
</feature>
<dbReference type="EMBL" id="FNQJ01000001">
    <property type="protein sequence ID" value="SDZ76377.1"/>
    <property type="molecule type" value="Genomic_DNA"/>
</dbReference>
<sequence length="177" mass="18857">MPDSPSTALASSTPTRRGVSAWWRALAISLMVVLLIAWAASASMLEQLKAQIAHLQAKVSVVAQVQYLSVLLDGQQQPALLVTADVQGSVLQLQRLNDVREGRDDSMQLWALEGDKPPRSLGVVTSAYQTLQLTTATAALAGVQELAISVEDKGGVAEARGPRLPYLFKGALVKKAL</sequence>
<evidence type="ECO:0000313" key="4">
    <source>
        <dbReference type="Proteomes" id="UP000199002"/>
    </source>
</evidence>
<evidence type="ECO:0000259" key="2">
    <source>
        <dbReference type="Pfam" id="PF10099"/>
    </source>
</evidence>
<name>A0A1H3VNJ3_9BURK</name>
<keyword evidence="4" id="KW-1185">Reference proteome</keyword>
<dbReference type="InterPro" id="IPR018764">
    <property type="entry name" value="RskA_C"/>
</dbReference>
<feature type="domain" description="Anti-sigma K factor RskA C-terminal" evidence="2">
    <location>
        <begin position="26"/>
        <end position="161"/>
    </location>
</feature>
<gene>
    <name evidence="3" type="ORF">SAMN05421875_101285</name>
</gene>
<dbReference type="Pfam" id="PF10099">
    <property type="entry name" value="RskA_C"/>
    <property type="match status" value="1"/>
</dbReference>
<dbReference type="GeneID" id="34234440"/>
<protein>
    <submittedName>
        <fullName evidence="3">Anti-sigma-K factor rskA</fullName>
    </submittedName>
</protein>
<evidence type="ECO:0000313" key="3">
    <source>
        <dbReference type="EMBL" id="SDZ76377.1"/>
    </source>
</evidence>
<keyword evidence="1" id="KW-0812">Transmembrane</keyword>
<dbReference type="STRING" id="592050.SAMN05421875_101285"/>
<dbReference type="AlphaFoldDB" id="A0A1H3VNJ3"/>
<dbReference type="GO" id="GO:0005886">
    <property type="term" value="C:plasma membrane"/>
    <property type="evidence" value="ECO:0007669"/>
    <property type="project" value="InterPro"/>
</dbReference>
<evidence type="ECO:0000256" key="1">
    <source>
        <dbReference type="SAM" id="Phobius"/>
    </source>
</evidence>